<keyword evidence="2" id="KW-0004">4Fe-4S</keyword>
<feature type="transmembrane region" description="Helical" evidence="7">
    <location>
        <begin position="9"/>
        <end position="31"/>
    </location>
</feature>
<keyword evidence="7" id="KW-0812">Transmembrane</keyword>
<dbReference type="GO" id="GO:0051539">
    <property type="term" value="F:4 iron, 4 sulfur cluster binding"/>
    <property type="evidence" value="ECO:0007669"/>
    <property type="project" value="UniProtKB-KW"/>
</dbReference>
<evidence type="ECO:0000259" key="8">
    <source>
        <dbReference type="PROSITE" id="PS51379"/>
    </source>
</evidence>
<dbReference type="Gene3D" id="3.30.70.20">
    <property type="match status" value="1"/>
</dbReference>
<evidence type="ECO:0000313" key="10">
    <source>
        <dbReference type="Proteomes" id="UP000237749"/>
    </source>
</evidence>
<comment type="caution">
    <text evidence="9">The sequence shown here is derived from an EMBL/GenBank/DDBJ whole genome shotgun (WGS) entry which is preliminary data.</text>
</comment>
<dbReference type="PROSITE" id="PS00198">
    <property type="entry name" value="4FE4S_FER_1"/>
    <property type="match status" value="1"/>
</dbReference>
<dbReference type="PROSITE" id="PS51379">
    <property type="entry name" value="4FE4S_FER_2"/>
    <property type="match status" value="2"/>
</dbReference>
<dbReference type="Pfam" id="PF12801">
    <property type="entry name" value="Fer4_5"/>
    <property type="match status" value="1"/>
</dbReference>
<dbReference type="SUPFAM" id="SSF54862">
    <property type="entry name" value="4Fe-4S ferredoxins"/>
    <property type="match status" value="1"/>
</dbReference>
<feature type="domain" description="4Fe-4S ferredoxin-type" evidence="8">
    <location>
        <begin position="207"/>
        <end position="233"/>
    </location>
</feature>
<reference evidence="9 10" key="1">
    <citation type="submission" date="2018-02" db="EMBL/GenBank/DDBJ databases">
        <title>Genomic Encyclopedia of Archaeal and Bacterial Type Strains, Phase II (KMG-II): from individual species to whole genera.</title>
        <authorList>
            <person name="Goeker M."/>
        </authorList>
    </citation>
    <scope>NUCLEOTIDE SEQUENCE [LARGE SCALE GENOMIC DNA]</scope>
    <source>
        <strain evidence="9 10">DSM 3808</strain>
    </source>
</reference>
<accession>A0A2S6HRY2</accession>
<organism evidence="9 10">
    <name type="scientific">Lacrimispora xylanisolvens</name>
    <dbReference type="NCBI Taxonomy" id="384636"/>
    <lineage>
        <taxon>Bacteria</taxon>
        <taxon>Bacillati</taxon>
        <taxon>Bacillota</taxon>
        <taxon>Clostridia</taxon>
        <taxon>Lachnospirales</taxon>
        <taxon>Lachnospiraceae</taxon>
        <taxon>Lacrimispora</taxon>
    </lineage>
</organism>
<feature type="transmembrane region" description="Helical" evidence="7">
    <location>
        <begin position="88"/>
        <end position="106"/>
    </location>
</feature>
<dbReference type="Pfam" id="PF13237">
    <property type="entry name" value="Fer4_10"/>
    <property type="match status" value="1"/>
</dbReference>
<feature type="transmembrane region" description="Helical" evidence="7">
    <location>
        <begin position="43"/>
        <end position="64"/>
    </location>
</feature>
<keyword evidence="3" id="KW-0479">Metal-binding</keyword>
<feature type="transmembrane region" description="Helical" evidence="7">
    <location>
        <begin position="118"/>
        <end position="139"/>
    </location>
</feature>
<keyword evidence="10" id="KW-1185">Reference proteome</keyword>
<evidence type="ECO:0000256" key="1">
    <source>
        <dbReference type="ARBA" id="ARBA00022448"/>
    </source>
</evidence>
<dbReference type="OrthoDB" id="9804603at2"/>
<dbReference type="InterPro" id="IPR017896">
    <property type="entry name" value="4Fe4S_Fe-S-bd"/>
</dbReference>
<dbReference type="EMBL" id="PTJA01000006">
    <property type="protein sequence ID" value="PPK80413.1"/>
    <property type="molecule type" value="Genomic_DNA"/>
</dbReference>
<proteinExistence type="predicted"/>
<gene>
    <name evidence="9" type="ORF">BXY41_1063</name>
</gene>
<keyword evidence="7" id="KW-1133">Transmembrane helix</keyword>
<dbReference type="Proteomes" id="UP000237749">
    <property type="component" value="Unassembled WGS sequence"/>
</dbReference>
<keyword evidence="1" id="KW-0813">Transport</keyword>
<dbReference type="RefSeq" id="WP_104437117.1">
    <property type="nucleotide sequence ID" value="NZ_PTJA01000006.1"/>
</dbReference>
<evidence type="ECO:0000256" key="4">
    <source>
        <dbReference type="ARBA" id="ARBA00022982"/>
    </source>
</evidence>
<evidence type="ECO:0000256" key="2">
    <source>
        <dbReference type="ARBA" id="ARBA00022485"/>
    </source>
</evidence>
<dbReference type="AlphaFoldDB" id="A0A2S6HRY2"/>
<dbReference type="GO" id="GO:0046872">
    <property type="term" value="F:metal ion binding"/>
    <property type="evidence" value="ECO:0007669"/>
    <property type="project" value="UniProtKB-KW"/>
</dbReference>
<evidence type="ECO:0000256" key="3">
    <source>
        <dbReference type="ARBA" id="ARBA00022723"/>
    </source>
</evidence>
<evidence type="ECO:0000313" key="9">
    <source>
        <dbReference type="EMBL" id="PPK80413.1"/>
    </source>
</evidence>
<dbReference type="PANTHER" id="PTHR30176:SF3">
    <property type="entry name" value="FERREDOXIN-TYPE PROTEIN NAPH"/>
    <property type="match status" value="1"/>
</dbReference>
<dbReference type="PANTHER" id="PTHR30176">
    <property type="entry name" value="FERREDOXIN-TYPE PROTEIN NAPH"/>
    <property type="match status" value="1"/>
</dbReference>
<sequence>MRQRVRKGILVFSALMFPMTFFLLSPFVIVLSATQGVLNGSAMIFGFLLIFSVIGSRLFCGWLCPGGAVQDYISGANNRHWNSRWKNLTKYMVWLVWFSFIVFLWIHNRPLKADFLYFIDINTLYLIIYVIVMSIIYLFTLMTGKRGMCHSLCWMAPFMVIGETIADALHIPRFRLKAKPDHCVSCGKCSKICPMGLDIAEMVKSGRVDSKECINCLECVDGCPKKAIKFGIYKR</sequence>
<protein>
    <submittedName>
        <fullName evidence="9">4Fe-4S binding protein</fullName>
    </submittedName>
</protein>
<evidence type="ECO:0000256" key="7">
    <source>
        <dbReference type="SAM" id="Phobius"/>
    </source>
</evidence>
<keyword evidence="7" id="KW-0472">Membrane</keyword>
<keyword evidence="6" id="KW-0411">Iron-sulfur</keyword>
<feature type="domain" description="4Fe-4S ferredoxin-type" evidence="8">
    <location>
        <begin position="174"/>
        <end position="205"/>
    </location>
</feature>
<name>A0A2S6HRY2_9FIRM</name>
<evidence type="ECO:0000256" key="6">
    <source>
        <dbReference type="ARBA" id="ARBA00023014"/>
    </source>
</evidence>
<dbReference type="GO" id="GO:0005886">
    <property type="term" value="C:plasma membrane"/>
    <property type="evidence" value="ECO:0007669"/>
    <property type="project" value="TreeGrafter"/>
</dbReference>
<keyword evidence="5" id="KW-0408">Iron</keyword>
<dbReference type="InterPro" id="IPR051684">
    <property type="entry name" value="Electron_Trans/Redox"/>
</dbReference>
<evidence type="ECO:0000256" key="5">
    <source>
        <dbReference type="ARBA" id="ARBA00023004"/>
    </source>
</evidence>
<keyword evidence="4" id="KW-0249">Electron transport</keyword>
<dbReference type="InterPro" id="IPR017900">
    <property type="entry name" value="4Fe4S_Fe_S_CS"/>
</dbReference>